<evidence type="ECO:0000313" key="2">
    <source>
        <dbReference type="EMBL" id="CAF5021074.1"/>
    </source>
</evidence>
<sequence length="35" mass="3993">MTRSTGNQLTTSDISWDSTDDELNNLSDNNYENIK</sequence>
<evidence type="ECO:0000256" key="1">
    <source>
        <dbReference type="SAM" id="MobiDB-lite"/>
    </source>
</evidence>
<name>A0A8S3DJB8_9BILA</name>
<reference evidence="2" key="1">
    <citation type="submission" date="2021-02" db="EMBL/GenBank/DDBJ databases">
        <authorList>
            <person name="Nowell W R."/>
        </authorList>
    </citation>
    <scope>NUCLEOTIDE SEQUENCE</scope>
</reference>
<feature type="compositionally biased region" description="Polar residues" evidence="1">
    <location>
        <begin position="24"/>
        <end position="35"/>
    </location>
</feature>
<comment type="caution">
    <text evidence="2">The sequence shown here is derived from an EMBL/GenBank/DDBJ whole genome shotgun (WGS) entry which is preliminary data.</text>
</comment>
<feature type="non-terminal residue" evidence="2">
    <location>
        <position position="1"/>
    </location>
</feature>
<organism evidence="2 3">
    <name type="scientific">Rotaria magnacalcarata</name>
    <dbReference type="NCBI Taxonomy" id="392030"/>
    <lineage>
        <taxon>Eukaryota</taxon>
        <taxon>Metazoa</taxon>
        <taxon>Spiralia</taxon>
        <taxon>Gnathifera</taxon>
        <taxon>Rotifera</taxon>
        <taxon>Eurotatoria</taxon>
        <taxon>Bdelloidea</taxon>
        <taxon>Philodinida</taxon>
        <taxon>Philodinidae</taxon>
        <taxon>Rotaria</taxon>
    </lineage>
</organism>
<dbReference type="EMBL" id="CAJOBI010212329">
    <property type="protein sequence ID" value="CAF5021074.1"/>
    <property type="molecule type" value="Genomic_DNA"/>
</dbReference>
<evidence type="ECO:0000313" key="3">
    <source>
        <dbReference type="Proteomes" id="UP000676336"/>
    </source>
</evidence>
<accession>A0A8S3DJB8</accession>
<gene>
    <name evidence="2" type="ORF">SMN809_LOCUS57646</name>
</gene>
<proteinExistence type="predicted"/>
<dbReference type="AlphaFoldDB" id="A0A8S3DJB8"/>
<protein>
    <submittedName>
        <fullName evidence="2">Uncharacterized protein</fullName>
    </submittedName>
</protein>
<dbReference type="Proteomes" id="UP000676336">
    <property type="component" value="Unassembled WGS sequence"/>
</dbReference>
<feature type="region of interest" description="Disordered" evidence="1">
    <location>
        <begin position="1"/>
        <end position="35"/>
    </location>
</feature>